<dbReference type="SMART" id="SM00220">
    <property type="entry name" value="S_TKc"/>
    <property type="match status" value="1"/>
</dbReference>
<protein>
    <recommendedName>
        <fullName evidence="2">non-specific serine/threonine protein kinase</fullName>
        <ecNumber evidence="2">2.7.11.1</ecNumber>
    </recommendedName>
</protein>
<sequence>MGNRTSRHRRAAAEQQPPTPPPPAQPKPQPKQETPPHRPQPPPPCPAPAPEAAGQAAMGRVLGRPMEDVRATYTFGRELGRGQFGVTYLVTHKATGQRFACKSIATRKLVHRDDIEDVQREVQIMHHLTGHRNIVELRGAFEDRHSVNLIMELCEGGELFDRIIARGHYSERAAAGLCREMVSVVHSCHSMGVFHRDLKPENFLFLNNKEDSPLKATDFGLSVFFKHGEQFKDLVGSAYYVAPEVLKRHYGAEADIWSAGIILYILLSGVPPFWADTEDGIFEAVLLGNIDFSSDPWPSVSNGAKDLVKKMLRQDPKERLTAAEILNHPWIREDGEAPDKPLDITVISRMKQFRAMNKLKKVALKIVAENLSAEEITGLKEMFRSLDTDNSGTITLEELRSGLPKLGTKISESEIAQLMEAADVDGNGTIDYSEFVSATMHMNRLEKEDHILKAFEYFDKDHSGYITVDELEEALKKYDMGDDKTIKEIIAEVDTDNVESGIYSASFDTDIDIQDEYFTQDGFTYTGLLLGAIQHPPGYVVQQRVDDCGNEEMSNNLQSNMEFGNRKQSNEESSTTFEKQLDEDPWNLSMFDDIQLDQIYDAAPVDKRDQKDEQDKSMDNEDNTDQQREITEEDINIFLNNEKLKAEGVKQDENSENETVNILKPEVGMEFGTREEAQKFFNLYAYNDGFSVSIVSSYRTASKKRNNEVIRFTMKCNKYGRNNEAESEQIVAQRQSTVIAKSNCKVEMAVSEKNGLWKITGLQLQHNHALCPQSRFYRSHIYMSDGEKEMIKTMKHCNMPTRDMVAVLAFIRGGMTQLPYNKRKVSNYSSSINREVTNNDMMEVLDWFAMKKKENPGFYHSLDLDENNKVRSVFWADARSILYYDICGDCISFDTTFLTNKYNLPFAPFVGISPHGKTYLFACAFIVNESAQSFEWCFREFKKAMGGKSPISTITDQDKAMGSAIPEIFKDAVHKCCLFHVKKKIDDKGGPVFQANEGLYEEMQDIIDKSLTVHEFESLWQAMINEHNVGHIKIFQDLWKSRKKWVPVYFKNNFFPFIQTTARSEGTNAFFKKGVGPQFSMTSFLREYQRIMDNIHATEDQLDHNVVNKKVPEKIYLTRYYIERQAHELYNISIFRKFQNILKDVTRLQIREEEKGKMYWVFQATNYPIKEHRKRDYLVQVNEETQDYSCICCRFNKDGLLCSHILKVMLQLQVEKIPEKYIIDRWRKREKKKFNHFIPSPNEDSTVLRFNILSRMLGHTASNGSKNNRRYQFLIQEIPRLEAEMERMDKETEEKSAMGQNSSTRTVVNLDPTTESGSNIQLLDPDVVDTKGRPRLLTIKERIKQNKFYSCTHCGSNKHTKKNCDQLHLTFNLPKKKRGRKKNDNGTNNEGNASSKRARKTTKQSVAEQNMVNQSVSSSAAPHTDGQ</sequence>
<evidence type="ECO:0000256" key="15">
    <source>
        <dbReference type="ARBA" id="ARBA00047899"/>
    </source>
</evidence>
<feature type="compositionally biased region" description="Polar residues" evidence="19">
    <location>
        <begin position="1298"/>
        <end position="1320"/>
    </location>
</feature>
<dbReference type="GO" id="GO:0005524">
    <property type="term" value="F:ATP binding"/>
    <property type="evidence" value="ECO:0007669"/>
    <property type="project" value="UniProtKB-UniRule"/>
</dbReference>
<evidence type="ECO:0000256" key="1">
    <source>
        <dbReference type="ARBA" id="ARBA00004635"/>
    </source>
</evidence>
<keyword evidence="3" id="KW-0723">Serine/threonine-protein kinase</keyword>
<dbReference type="Gene3D" id="3.30.200.20">
    <property type="entry name" value="Phosphorylase Kinase, domain 1"/>
    <property type="match status" value="1"/>
</dbReference>
<dbReference type="GO" id="GO:0004674">
    <property type="term" value="F:protein serine/threonine kinase activity"/>
    <property type="evidence" value="ECO:0007669"/>
    <property type="project" value="UniProtKB-KW"/>
</dbReference>
<keyword evidence="7 18" id="KW-0547">Nucleotide-binding</keyword>
<dbReference type="Proteomes" id="UP001231189">
    <property type="component" value="Unassembled WGS sequence"/>
</dbReference>
<keyword evidence="4" id="KW-0808">Transferase</keyword>
<dbReference type="SMART" id="SM00054">
    <property type="entry name" value="EFh"/>
    <property type="match status" value="3"/>
</dbReference>
<dbReference type="Pfam" id="PF10551">
    <property type="entry name" value="MULE"/>
    <property type="match status" value="1"/>
</dbReference>
<feature type="region of interest" description="Disordered" evidence="19">
    <location>
        <begin position="1371"/>
        <end position="1427"/>
    </location>
</feature>
<dbReference type="GO" id="GO:0008270">
    <property type="term" value="F:zinc ion binding"/>
    <property type="evidence" value="ECO:0007669"/>
    <property type="project" value="UniProtKB-KW"/>
</dbReference>
<feature type="region of interest" description="Disordered" evidence="19">
    <location>
        <begin position="602"/>
        <end position="634"/>
    </location>
</feature>
<dbReference type="InterPro" id="IPR007527">
    <property type="entry name" value="Znf_SWIM"/>
</dbReference>
<dbReference type="PROSITE" id="PS50011">
    <property type="entry name" value="PROTEIN_KINASE_DOM"/>
    <property type="match status" value="1"/>
</dbReference>
<evidence type="ECO:0000259" key="20">
    <source>
        <dbReference type="PROSITE" id="PS50011"/>
    </source>
</evidence>
<organism evidence="23 24">
    <name type="scientific">Lolium multiflorum</name>
    <name type="common">Italian ryegrass</name>
    <name type="synonym">Lolium perenne subsp. multiflorum</name>
    <dbReference type="NCBI Taxonomy" id="4521"/>
    <lineage>
        <taxon>Eukaryota</taxon>
        <taxon>Viridiplantae</taxon>
        <taxon>Streptophyta</taxon>
        <taxon>Embryophyta</taxon>
        <taxon>Tracheophyta</taxon>
        <taxon>Spermatophyta</taxon>
        <taxon>Magnoliopsida</taxon>
        <taxon>Liliopsida</taxon>
        <taxon>Poales</taxon>
        <taxon>Poaceae</taxon>
        <taxon>BOP clade</taxon>
        <taxon>Pooideae</taxon>
        <taxon>Poodae</taxon>
        <taxon>Poeae</taxon>
        <taxon>Poeae Chloroplast Group 2 (Poeae type)</taxon>
        <taxon>Loliodinae</taxon>
        <taxon>Loliinae</taxon>
        <taxon>Lolium</taxon>
    </lineage>
</organism>
<dbReference type="PROSITE" id="PS00107">
    <property type="entry name" value="PROTEIN_KINASE_ATP"/>
    <property type="match status" value="1"/>
</dbReference>
<dbReference type="EC" id="2.7.11.1" evidence="2"/>
<evidence type="ECO:0000256" key="19">
    <source>
        <dbReference type="SAM" id="MobiDB-lite"/>
    </source>
</evidence>
<keyword evidence="5" id="KW-0479">Metal-binding</keyword>
<comment type="caution">
    <text evidence="23">The sequence shown here is derived from an EMBL/GenBank/DDBJ whole genome shotgun (WGS) entry which is preliminary data.</text>
</comment>
<gene>
    <name evidence="23" type="ORF">QYE76_053935</name>
</gene>
<dbReference type="InterPro" id="IPR011992">
    <property type="entry name" value="EF-hand-dom_pair"/>
</dbReference>
<name>A0AAD8SWQ5_LOLMU</name>
<keyword evidence="24" id="KW-1185">Reference proteome</keyword>
<dbReference type="PROSITE" id="PS00018">
    <property type="entry name" value="EF_HAND_1"/>
    <property type="match status" value="3"/>
</dbReference>
<feature type="domain" description="EF-hand" evidence="21">
    <location>
        <begin position="446"/>
        <end position="481"/>
    </location>
</feature>
<dbReference type="CDD" id="cd00051">
    <property type="entry name" value="EFh"/>
    <property type="match status" value="1"/>
</dbReference>
<dbReference type="InterPro" id="IPR006564">
    <property type="entry name" value="Znf_PMZ"/>
</dbReference>
<feature type="domain" description="Protein kinase" evidence="20">
    <location>
        <begin position="73"/>
        <end position="331"/>
    </location>
</feature>
<dbReference type="GO" id="GO:0016020">
    <property type="term" value="C:membrane"/>
    <property type="evidence" value="ECO:0007669"/>
    <property type="project" value="UniProtKB-SubCell"/>
</dbReference>
<keyword evidence="10" id="KW-0862">Zinc</keyword>
<feature type="domain" description="EF-hand" evidence="21">
    <location>
        <begin position="374"/>
        <end position="409"/>
    </location>
</feature>
<dbReference type="PROSITE" id="PS50966">
    <property type="entry name" value="ZF_SWIM"/>
    <property type="match status" value="1"/>
</dbReference>
<dbReference type="InterPro" id="IPR000719">
    <property type="entry name" value="Prot_kinase_dom"/>
</dbReference>
<dbReference type="InterPro" id="IPR018289">
    <property type="entry name" value="MULE_transposase_dom"/>
</dbReference>
<feature type="domain" description="SWIM-type" evidence="22">
    <location>
        <begin position="1177"/>
        <end position="1213"/>
    </location>
</feature>
<comment type="similarity">
    <text evidence="14">Belongs to the protein kinase superfamily. Ser/Thr protein kinase family. CDPK subfamily.</text>
</comment>
<dbReference type="CDD" id="cd05117">
    <property type="entry name" value="STKc_CAMK"/>
    <property type="match status" value="1"/>
</dbReference>
<feature type="region of interest" description="Disordered" evidence="19">
    <location>
        <begin position="1"/>
        <end position="57"/>
    </location>
</feature>
<dbReference type="InterPro" id="IPR017441">
    <property type="entry name" value="Protein_kinase_ATP_BS"/>
</dbReference>
<proteinExistence type="inferred from homology"/>
<keyword evidence="11" id="KW-0106">Calcium</keyword>
<evidence type="ECO:0000256" key="13">
    <source>
        <dbReference type="ARBA" id="ARBA00023136"/>
    </source>
</evidence>
<evidence type="ECO:0000256" key="3">
    <source>
        <dbReference type="ARBA" id="ARBA00022527"/>
    </source>
</evidence>
<keyword evidence="6" id="KW-0677">Repeat</keyword>
<evidence type="ECO:0000256" key="14">
    <source>
        <dbReference type="ARBA" id="ARBA00024334"/>
    </source>
</evidence>
<dbReference type="PANTHER" id="PTHR47718:SF5">
    <property type="entry name" value="PROTEIN FAR1-RELATED SEQUENCE 8-LIKE"/>
    <property type="match status" value="1"/>
</dbReference>
<dbReference type="Gene3D" id="1.10.238.10">
    <property type="entry name" value="EF-hand"/>
    <property type="match status" value="2"/>
</dbReference>
<comment type="catalytic activity">
    <reaction evidence="16">
        <text>L-seryl-[protein] + ATP = O-phospho-L-seryl-[protein] + ADP + H(+)</text>
        <dbReference type="Rhea" id="RHEA:17989"/>
        <dbReference type="Rhea" id="RHEA-COMP:9863"/>
        <dbReference type="Rhea" id="RHEA-COMP:11604"/>
        <dbReference type="ChEBI" id="CHEBI:15378"/>
        <dbReference type="ChEBI" id="CHEBI:29999"/>
        <dbReference type="ChEBI" id="CHEBI:30616"/>
        <dbReference type="ChEBI" id="CHEBI:83421"/>
        <dbReference type="ChEBI" id="CHEBI:456216"/>
        <dbReference type="EC" id="2.7.11.1"/>
    </reaction>
</comment>
<dbReference type="InterPro" id="IPR011009">
    <property type="entry name" value="Kinase-like_dom_sf"/>
</dbReference>
<evidence type="ECO:0000256" key="6">
    <source>
        <dbReference type="ARBA" id="ARBA00022737"/>
    </source>
</evidence>
<dbReference type="EMBL" id="JAUUTY010000003">
    <property type="protein sequence ID" value="KAK1665776.1"/>
    <property type="molecule type" value="Genomic_DNA"/>
</dbReference>
<evidence type="ECO:0000313" key="23">
    <source>
        <dbReference type="EMBL" id="KAK1665776.1"/>
    </source>
</evidence>
<feature type="compositionally biased region" description="Basic and acidic residues" evidence="19">
    <location>
        <begin position="604"/>
        <end position="630"/>
    </location>
</feature>
<evidence type="ECO:0000256" key="12">
    <source>
        <dbReference type="ARBA" id="ARBA00022840"/>
    </source>
</evidence>
<evidence type="ECO:0000259" key="22">
    <source>
        <dbReference type="PROSITE" id="PS50966"/>
    </source>
</evidence>
<feature type="compositionally biased region" description="Pro residues" evidence="19">
    <location>
        <begin position="17"/>
        <end position="29"/>
    </location>
</feature>
<dbReference type="FunFam" id="1.10.510.10:FF:000056">
    <property type="entry name" value="calcium-dependent protein kinase 1"/>
    <property type="match status" value="1"/>
</dbReference>
<evidence type="ECO:0000259" key="21">
    <source>
        <dbReference type="PROSITE" id="PS50222"/>
    </source>
</evidence>
<dbReference type="Pfam" id="PF04434">
    <property type="entry name" value="SWIM"/>
    <property type="match status" value="1"/>
</dbReference>
<evidence type="ECO:0000313" key="24">
    <source>
        <dbReference type="Proteomes" id="UP001231189"/>
    </source>
</evidence>
<keyword evidence="13" id="KW-0472">Membrane</keyword>
<accession>A0AAD8SWQ5</accession>
<evidence type="ECO:0000256" key="7">
    <source>
        <dbReference type="ARBA" id="ARBA00022741"/>
    </source>
</evidence>
<feature type="region of interest" description="Disordered" evidence="19">
    <location>
        <begin position="550"/>
        <end position="584"/>
    </location>
</feature>
<dbReference type="PROSITE" id="PS50222">
    <property type="entry name" value="EF_HAND_2"/>
    <property type="match status" value="3"/>
</dbReference>
<evidence type="ECO:0000256" key="4">
    <source>
        <dbReference type="ARBA" id="ARBA00022679"/>
    </source>
</evidence>
<evidence type="ECO:0000256" key="16">
    <source>
        <dbReference type="ARBA" id="ARBA00048679"/>
    </source>
</evidence>
<dbReference type="SUPFAM" id="SSF47473">
    <property type="entry name" value="EF-hand"/>
    <property type="match status" value="1"/>
</dbReference>
<dbReference type="GO" id="GO:0005509">
    <property type="term" value="F:calcium ion binding"/>
    <property type="evidence" value="ECO:0007669"/>
    <property type="project" value="InterPro"/>
</dbReference>
<evidence type="ECO:0000256" key="5">
    <source>
        <dbReference type="ARBA" id="ARBA00022723"/>
    </source>
</evidence>
<evidence type="ECO:0000256" key="10">
    <source>
        <dbReference type="ARBA" id="ARBA00022833"/>
    </source>
</evidence>
<dbReference type="PANTHER" id="PTHR47718">
    <property type="entry name" value="OS01G0519700 PROTEIN"/>
    <property type="match status" value="1"/>
</dbReference>
<dbReference type="FunFam" id="1.10.238.10:FF:000015">
    <property type="entry name" value="Calcium-dependent protein kinase 1"/>
    <property type="match status" value="1"/>
</dbReference>
<feature type="binding site" evidence="18">
    <location>
        <position position="102"/>
    </location>
    <ligand>
        <name>ATP</name>
        <dbReference type="ChEBI" id="CHEBI:30616"/>
    </ligand>
</feature>
<feature type="compositionally biased region" description="Polar residues" evidence="19">
    <location>
        <begin position="1403"/>
        <end position="1427"/>
    </location>
</feature>
<dbReference type="SMART" id="SM00575">
    <property type="entry name" value="ZnF_PMZ"/>
    <property type="match status" value="1"/>
</dbReference>
<dbReference type="SUPFAM" id="SSF56112">
    <property type="entry name" value="Protein kinase-like (PK-like)"/>
    <property type="match status" value="1"/>
</dbReference>
<feature type="region of interest" description="Disordered" evidence="19">
    <location>
        <begin position="1290"/>
        <end position="1320"/>
    </location>
</feature>
<dbReference type="Gene3D" id="1.10.510.10">
    <property type="entry name" value="Transferase(Phosphotransferase) domain 1"/>
    <property type="match status" value="1"/>
</dbReference>
<dbReference type="FunFam" id="3.30.200.20:FF:000004">
    <property type="entry name" value="Calcium-dependent protein kinase 1"/>
    <property type="match status" value="1"/>
</dbReference>
<feature type="compositionally biased region" description="Polar residues" evidence="19">
    <location>
        <begin position="552"/>
        <end position="562"/>
    </location>
</feature>
<dbReference type="Pfam" id="PF00069">
    <property type="entry name" value="Pkinase"/>
    <property type="match status" value="1"/>
</dbReference>
<comment type="catalytic activity">
    <reaction evidence="15">
        <text>L-threonyl-[protein] + ATP = O-phospho-L-threonyl-[protein] + ADP + H(+)</text>
        <dbReference type="Rhea" id="RHEA:46608"/>
        <dbReference type="Rhea" id="RHEA-COMP:11060"/>
        <dbReference type="Rhea" id="RHEA-COMP:11605"/>
        <dbReference type="ChEBI" id="CHEBI:15378"/>
        <dbReference type="ChEBI" id="CHEBI:30013"/>
        <dbReference type="ChEBI" id="CHEBI:30616"/>
        <dbReference type="ChEBI" id="CHEBI:61977"/>
        <dbReference type="ChEBI" id="CHEBI:456216"/>
        <dbReference type="EC" id="2.7.11.1"/>
    </reaction>
</comment>
<evidence type="ECO:0000256" key="11">
    <source>
        <dbReference type="ARBA" id="ARBA00022837"/>
    </source>
</evidence>
<evidence type="ECO:0000256" key="17">
    <source>
        <dbReference type="PROSITE-ProRule" id="PRU00325"/>
    </source>
</evidence>
<dbReference type="PROSITE" id="PS00108">
    <property type="entry name" value="PROTEIN_KINASE_ST"/>
    <property type="match status" value="1"/>
</dbReference>
<reference evidence="23" key="1">
    <citation type="submission" date="2023-07" db="EMBL/GenBank/DDBJ databases">
        <title>A chromosome-level genome assembly of Lolium multiflorum.</title>
        <authorList>
            <person name="Chen Y."/>
            <person name="Copetti D."/>
            <person name="Kolliker R."/>
            <person name="Studer B."/>
        </authorList>
    </citation>
    <scope>NUCLEOTIDE SEQUENCE</scope>
    <source>
        <strain evidence="23">02402/16</strain>
        <tissue evidence="23">Leaf</tissue>
    </source>
</reference>
<keyword evidence="8 17" id="KW-0863">Zinc-finger</keyword>
<evidence type="ECO:0000256" key="8">
    <source>
        <dbReference type="ARBA" id="ARBA00022771"/>
    </source>
</evidence>
<evidence type="ECO:0000256" key="9">
    <source>
        <dbReference type="ARBA" id="ARBA00022777"/>
    </source>
</evidence>
<feature type="compositionally biased region" description="Basic residues" evidence="19">
    <location>
        <begin position="1"/>
        <end position="10"/>
    </location>
</feature>
<dbReference type="InterPro" id="IPR008271">
    <property type="entry name" value="Ser/Thr_kinase_AS"/>
</dbReference>
<comment type="subcellular location">
    <subcellularLocation>
        <location evidence="1">Membrane</location>
        <topology evidence="1">Lipid-anchor</topology>
    </subcellularLocation>
</comment>
<keyword evidence="12 18" id="KW-0067">ATP-binding</keyword>
<dbReference type="InterPro" id="IPR018247">
    <property type="entry name" value="EF_Hand_1_Ca_BS"/>
</dbReference>
<dbReference type="InterPro" id="IPR002048">
    <property type="entry name" value="EF_hand_dom"/>
</dbReference>
<keyword evidence="9" id="KW-0418">Kinase</keyword>
<dbReference type="Pfam" id="PF03101">
    <property type="entry name" value="FAR1"/>
    <property type="match status" value="1"/>
</dbReference>
<dbReference type="Pfam" id="PF13499">
    <property type="entry name" value="EF-hand_7"/>
    <property type="match status" value="2"/>
</dbReference>
<evidence type="ECO:0000256" key="2">
    <source>
        <dbReference type="ARBA" id="ARBA00012513"/>
    </source>
</evidence>
<feature type="domain" description="EF-hand" evidence="21">
    <location>
        <begin position="410"/>
        <end position="445"/>
    </location>
</feature>
<dbReference type="InterPro" id="IPR004330">
    <property type="entry name" value="FAR1_DNA_bnd_dom"/>
</dbReference>
<evidence type="ECO:0000256" key="18">
    <source>
        <dbReference type="PROSITE-ProRule" id="PRU10141"/>
    </source>
</evidence>
<feature type="compositionally biased region" description="Pro residues" evidence="19">
    <location>
        <begin position="37"/>
        <end position="49"/>
    </location>
</feature>